<dbReference type="OrthoDB" id="6118814at2"/>
<evidence type="ECO:0000313" key="2">
    <source>
        <dbReference type="Proteomes" id="UP000267448"/>
    </source>
</evidence>
<dbReference type="EMBL" id="RXNU01000007">
    <property type="protein sequence ID" value="RTR38187.1"/>
    <property type="molecule type" value="Genomic_DNA"/>
</dbReference>
<dbReference type="AlphaFoldDB" id="A0A3S0LLF5"/>
<organism evidence="1 2">
    <name type="scientific">Shewanella canadensis</name>
    <dbReference type="NCBI Taxonomy" id="271096"/>
    <lineage>
        <taxon>Bacteria</taxon>
        <taxon>Pseudomonadati</taxon>
        <taxon>Pseudomonadota</taxon>
        <taxon>Gammaproteobacteria</taxon>
        <taxon>Alteromonadales</taxon>
        <taxon>Shewanellaceae</taxon>
        <taxon>Shewanella</taxon>
    </lineage>
</organism>
<keyword evidence="2" id="KW-1185">Reference proteome</keyword>
<sequence>MDKTQYFYRTAIFTRKDNQVSLVDIEKPDDTTPMEDWMAIVVSLADGRHTVNELIAYMGSQYRSAPQELEDTLHSVLERLQEGKIVQLSEQAVELPYYLAEPIESLDIEKAKKLIKEDGYIHH</sequence>
<dbReference type="Gene3D" id="1.10.10.1150">
    <property type="entry name" value="Coenzyme PQQ synthesis protein D (PqqD)"/>
    <property type="match status" value="1"/>
</dbReference>
<dbReference type="InterPro" id="IPR041881">
    <property type="entry name" value="PqqD_sf"/>
</dbReference>
<proteinExistence type="predicted"/>
<protein>
    <recommendedName>
        <fullName evidence="3">PqqD family protein</fullName>
    </recommendedName>
</protein>
<comment type="caution">
    <text evidence="1">The sequence shown here is derived from an EMBL/GenBank/DDBJ whole genome shotgun (WGS) entry which is preliminary data.</text>
</comment>
<dbReference type="Proteomes" id="UP000267448">
    <property type="component" value="Unassembled WGS sequence"/>
</dbReference>
<name>A0A3S0LLF5_9GAMM</name>
<gene>
    <name evidence="1" type="ORF">EKG38_14570</name>
</gene>
<evidence type="ECO:0000313" key="1">
    <source>
        <dbReference type="EMBL" id="RTR38187.1"/>
    </source>
</evidence>
<evidence type="ECO:0008006" key="3">
    <source>
        <dbReference type="Google" id="ProtNLM"/>
    </source>
</evidence>
<reference evidence="1 2" key="1">
    <citation type="submission" date="2018-12" db="EMBL/GenBank/DDBJ databases">
        <authorList>
            <person name="Yu L."/>
        </authorList>
    </citation>
    <scope>NUCLEOTIDE SEQUENCE [LARGE SCALE GENOMIC DNA]</scope>
    <source>
        <strain evidence="1 2">HAW-EB2</strain>
    </source>
</reference>
<dbReference type="RefSeq" id="WP_012004311.1">
    <property type="nucleotide sequence ID" value="NZ_RXNU01000007.1"/>
</dbReference>
<accession>A0A3S0LLF5</accession>